<dbReference type="Proteomes" id="UP000697107">
    <property type="component" value="Unassembled WGS sequence"/>
</dbReference>
<dbReference type="AlphaFoldDB" id="A0A8T1DX26"/>
<evidence type="ECO:0000313" key="3">
    <source>
        <dbReference type="EMBL" id="KAG2954508.1"/>
    </source>
</evidence>
<dbReference type="EMBL" id="RCMI01000009">
    <property type="protein sequence ID" value="KAG2943462.1"/>
    <property type="molecule type" value="Genomic_DNA"/>
</dbReference>
<dbReference type="EMBL" id="RCML01000019">
    <property type="protein sequence ID" value="KAG2998076.1"/>
    <property type="molecule type" value="Genomic_DNA"/>
</dbReference>
<protein>
    <submittedName>
        <fullName evidence="2">Uncharacterized protein</fullName>
    </submittedName>
</protein>
<proteinExistence type="predicted"/>
<sequence>MLQLLDLVTHYGVADVKDVMLQPPRSKIHGVLTMLLLLAFCAATRLN</sequence>
<evidence type="ECO:0000313" key="4">
    <source>
        <dbReference type="EMBL" id="KAG2998076.1"/>
    </source>
</evidence>
<comment type="caution">
    <text evidence="2">The sequence shown here is derived from an EMBL/GenBank/DDBJ whole genome shotgun (WGS) entry which is preliminary data.</text>
</comment>
<dbReference type="Proteomes" id="UP000736787">
    <property type="component" value="Unassembled WGS sequence"/>
</dbReference>
<dbReference type="Proteomes" id="UP000735874">
    <property type="component" value="Unassembled WGS sequence"/>
</dbReference>
<organism evidence="2 6">
    <name type="scientific">Phytophthora cactorum</name>
    <dbReference type="NCBI Taxonomy" id="29920"/>
    <lineage>
        <taxon>Eukaryota</taxon>
        <taxon>Sar</taxon>
        <taxon>Stramenopiles</taxon>
        <taxon>Oomycota</taxon>
        <taxon>Peronosporomycetes</taxon>
        <taxon>Peronosporales</taxon>
        <taxon>Peronosporaceae</taxon>
        <taxon>Phytophthora</taxon>
    </lineage>
</organism>
<dbReference type="EMBL" id="RCMV01000017">
    <property type="protein sequence ID" value="KAG3228345.1"/>
    <property type="molecule type" value="Genomic_DNA"/>
</dbReference>
<gene>
    <name evidence="1" type="ORF">PC113_g2304</name>
    <name evidence="2" type="ORF">PC115_g807</name>
    <name evidence="3" type="ORF">PC117_g1174</name>
    <name evidence="4" type="ORF">PC118_g1510</name>
    <name evidence="5" type="ORF">PC129_g1134</name>
</gene>
<dbReference type="Proteomes" id="UP000774804">
    <property type="component" value="Unassembled WGS sequence"/>
</dbReference>
<dbReference type="EMBL" id="RCMK01000013">
    <property type="protein sequence ID" value="KAG2954508.1"/>
    <property type="molecule type" value="Genomic_DNA"/>
</dbReference>
<evidence type="ECO:0000313" key="6">
    <source>
        <dbReference type="Proteomes" id="UP000774804"/>
    </source>
</evidence>
<dbReference type="EMBL" id="RCMG01000031">
    <property type="protein sequence ID" value="KAG2867053.1"/>
    <property type="molecule type" value="Genomic_DNA"/>
</dbReference>
<accession>A0A8T1DX26</accession>
<name>A0A8T1DX26_9STRA</name>
<evidence type="ECO:0000313" key="5">
    <source>
        <dbReference type="EMBL" id="KAG3228345.1"/>
    </source>
</evidence>
<reference evidence="2" key="1">
    <citation type="submission" date="2018-10" db="EMBL/GenBank/DDBJ databases">
        <title>Effector identification in a new, highly contiguous assembly of the strawberry crown rot pathogen Phytophthora cactorum.</title>
        <authorList>
            <person name="Armitage A.D."/>
            <person name="Nellist C.F."/>
            <person name="Bates H."/>
            <person name="Vickerstaff R.J."/>
            <person name="Harrison R.J."/>
        </authorList>
    </citation>
    <scope>NUCLEOTIDE SEQUENCE</scope>
    <source>
        <strain evidence="1">15-7</strain>
        <strain evidence="2">4032</strain>
        <strain evidence="3">4040</strain>
        <strain evidence="4">P415</strain>
        <strain evidence="5">P421</strain>
    </source>
</reference>
<dbReference type="Proteomes" id="UP000760860">
    <property type="component" value="Unassembled WGS sequence"/>
</dbReference>
<evidence type="ECO:0000313" key="2">
    <source>
        <dbReference type="EMBL" id="KAG2943462.1"/>
    </source>
</evidence>
<evidence type="ECO:0000313" key="1">
    <source>
        <dbReference type="EMBL" id="KAG2867053.1"/>
    </source>
</evidence>